<evidence type="ECO:0008006" key="4">
    <source>
        <dbReference type="Google" id="ProtNLM"/>
    </source>
</evidence>
<evidence type="ECO:0000256" key="1">
    <source>
        <dbReference type="SAM" id="Phobius"/>
    </source>
</evidence>
<dbReference type="RefSeq" id="WP_023394828.1">
    <property type="nucleotide sequence ID" value="NZ_ASGZ01000037.1"/>
</dbReference>
<feature type="transmembrane region" description="Helical" evidence="1">
    <location>
        <begin position="147"/>
        <end position="171"/>
    </location>
</feature>
<dbReference type="EMBL" id="ASGZ01000037">
    <property type="protein sequence ID" value="ESP87887.1"/>
    <property type="molecule type" value="Genomic_DNA"/>
</dbReference>
<dbReference type="Proteomes" id="UP000017840">
    <property type="component" value="Unassembled WGS sequence"/>
</dbReference>
<organism evidence="2 3">
    <name type="scientific">Candidatus Halobonum tyrrellensis G22</name>
    <dbReference type="NCBI Taxonomy" id="1324957"/>
    <lineage>
        <taxon>Archaea</taxon>
        <taxon>Methanobacteriati</taxon>
        <taxon>Methanobacteriota</taxon>
        <taxon>Stenosarchaea group</taxon>
        <taxon>Halobacteria</taxon>
        <taxon>Halobacteriales</taxon>
        <taxon>Haloferacaceae</taxon>
        <taxon>Candidatus Halobonum</taxon>
    </lineage>
</organism>
<dbReference type="AlphaFoldDB" id="V4IXK2"/>
<evidence type="ECO:0000313" key="3">
    <source>
        <dbReference type="Proteomes" id="UP000017840"/>
    </source>
</evidence>
<gene>
    <name evidence="2" type="ORF">K933_11241</name>
</gene>
<dbReference type="PATRIC" id="fig|1324957.4.peg.2283"/>
<keyword evidence="1" id="KW-0812">Transmembrane</keyword>
<proteinExistence type="predicted"/>
<comment type="caution">
    <text evidence="2">The sequence shown here is derived from an EMBL/GenBank/DDBJ whole genome shotgun (WGS) entry which is preliminary data.</text>
</comment>
<keyword evidence="1" id="KW-1133">Transmembrane helix</keyword>
<keyword evidence="3" id="KW-1185">Reference proteome</keyword>
<keyword evidence="1" id="KW-0472">Membrane</keyword>
<evidence type="ECO:0000313" key="2">
    <source>
        <dbReference type="EMBL" id="ESP87887.1"/>
    </source>
</evidence>
<accession>V4IXK2</accession>
<sequence length="184" mass="19175">MVFTHIVVGACLALPVLALAPSLAVPAALAGMAGGLAPDVDLFVGHHRRTLHFPVVGWALALPACAAALLAPTPWTAGAATFALAFAVHAGSDALGAGNEVRPWERSSAEAVYDHLHGTWWRPRYLVRYDGAPEDLFVTAVGALPGVLLVGGVVRTLCLVCVALGTVYVLVRRNLPPSVEEFIG</sequence>
<protein>
    <recommendedName>
        <fullName evidence="4">Membrane-bound metal-dependent hydrolase</fullName>
    </recommendedName>
</protein>
<name>V4IXK2_9EURY</name>
<feature type="transmembrane region" description="Helical" evidence="1">
    <location>
        <begin position="51"/>
        <end position="70"/>
    </location>
</feature>
<reference evidence="2 3" key="1">
    <citation type="journal article" date="2013" name="Genome Announc.">
        <title>Draft Genome Sequence of 'Candidatus Halobonum tyrrellensis' Strain G22, Isolated from the Hypersaline Waters of Lake Tyrrell, Australia.</title>
        <authorList>
            <person name="Ugalde J.A."/>
            <person name="Narasingarao P."/>
            <person name="Kuo S."/>
            <person name="Podell S."/>
            <person name="Allen E.E."/>
        </authorList>
    </citation>
    <scope>NUCLEOTIDE SEQUENCE [LARGE SCALE GENOMIC DNA]</scope>
    <source>
        <strain evidence="2 3">G22</strain>
    </source>
</reference>
<dbReference type="eggNOG" id="arCOG04664">
    <property type="taxonomic scope" value="Archaea"/>
</dbReference>